<dbReference type="PANTHER" id="PTHR41286">
    <property type="entry name" value="HNH NUCLEASE YAJD-RELATED"/>
    <property type="match status" value="1"/>
</dbReference>
<evidence type="ECO:0000259" key="3">
    <source>
        <dbReference type="Pfam" id="PF01844"/>
    </source>
</evidence>
<evidence type="ECO:0000256" key="1">
    <source>
        <dbReference type="ARBA" id="ARBA00022722"/>
    </source>
</evidence>
<dbReference type="CDD" id="cd00085">
    <property type="entry name" value="HNHc"/>
    <property type="match status" value="1"/>
</dbReference>
<protein>
    <submittedName>
        <fullName evidence="4">HNH endonuclease</fullName>
    </submittedName>
</protein>
<feature type="domain" description="HNH" evidence="3">
    <location>
        <begin position="40"/>
        <end position="87"/>
    </location>
</feature>
<dbReference type="InterPro" id="IPR002711">
    <property type="entry name" value="HNH"/>
</dbReference>
<organism evidence="4">
    <name type="scientific">Siphoviridae sp. ctgn638</name>
    <dbReference type="NCBI Taxonomy" id="2827913"/>
    <lineage>
        <taxon>Viruses</taxon>
        <taxon>Duplodnaviria</taxon>
        <taxon>Heunggongvirae</taxon>
        <taxon>Uroviricota</taxon>
        <taxon>Caudoviricetes</taxon>
    </lineage>
</organism>
<accession>A0A8S5TL60</accession>
<dbReference type="GO" id="GO:0016787">
    <property type="term" value="F:hydrolase activity"/>
    <property type="evidence" value="ECO:0007669"/>
    <property type="project" value="UniProtKB-KW"/>
</dbReference>
<evidence type="ECO:0000313" key="4">
    <source>
        <dbReference type="EMBL" id="DAF63864.1"/>
    </source>
</evidence>
<dbReference type="PANTHER" id="PTHR41286:SF1">
    <property type="entry name" value="HNH NUCLEASE YAJD-RELATED"/>
    <property type="match status" value="1"/>
</dbReference>
<reference evidence="4" key="1">
    <citation type="journal article" date="2021" name="Proc. Natl. Acad. Sci. U.S.A.">
        <title>A Catalog of Tens of Thousands of Viruses from Human Metagenomes Reveals Hidden Associations with Chronic Diseases.</title>
        <authorList>
            <person name="Tisza M.J."/>
            <person name="Buck C.B."/>
        </authorList>
    </citation>
    <scope>NUCLEOTIDE SEQUENCE</scope>
    <source>
        <strain evidence="4">Ctgn638</strain>
    </source>
</reference>
<evidence type="ECO:0000256" key="2">
    <source>
        <dbReference type="ARBA" id="ARBA00022801"/>
    </source>
</evidence>
<keyword evidence="2" id="KW-0378">Hydrolase</keyword>
<dbReference type="GO" id="GO:0004519">
    <property type="term" value="F:endonuclease activity"/>
    <property type="evidence" value="ECO:0007669"/>
    <property type="project" value="UniProtKB-KW"/>
</dbReference>
<dbReference type="InterPro" id="IPR003615">
    <property type="entry name" value="HNH_nuc"/>
</dbReference>
<dbReference type="GO" id="GO:0008270">
    <property type="term" value="F:zinc ion binding"/>
    <property type="evidence" value="ECO:0007669"/>
    <property type="project" value="InterPro"/>
</dbReference>
<proteinExistence type="predicted"/>
<sequence>MKNPTPFYLTMAREFSKSFYNSKQWKQTRKSYILSKFGICERCGKPNSKQVHHKVYLTPENINNPNVSLNFDNLELLCDVCHQKEHFEKYSPTLYGLKFDENGQLVKVQS</sequence>
<dbReference type="Pfam" id="PF01844">
    <property type="entry name" value="HNH"/>
    <property type="match status" value="1"/>
</dbReference>
<dbReference type="EMBL" id="BK032845">
    <property type="protein sequence ID" value="DAF63864.1"/>
    <property type="molecule type" value="Genomic_DNA"/>
</dbReference>
<name>A0A8S5TL60_9CAUD</name>
<dbReference type="GO" id="GO:0003676">
    <property type="term" value="F:nucleic acid binding"/>
    <property type="evidence" value="ECO:0007669"/>
    <property type="project" value="InterPro"/>
</dbReference>
<keyword evidence="4" id="KW-0255">Endonuclease</keyword>
<keyword evidence="1" id="KW-0540">Nuclease</keyword>
<dbReference type="Gene3D" id="1.10.30.50">
    <property type="match status" value="1"/>
</dbReference>